<dbReference type="Proteomes" id="UP000192708">
    <property type="component" value="Unassembled WGS sequence"/>
</dbReference>
<dbReference type="InterPro" id="IPR050585">
    <property type="entry name" value="Xaa-Pro_dipeptidyl-ppase/CocE"/>
</dbReference>
<dbReference type="SUPFAM" id="SSF49785">
    <property type="entry name" value="Galactose-binding domain-like"/>
    <property type="match status" value="1"/>
</dbReference>
<dbReference type="InterPro" id="IPR013736">
    <property type="entry name" value="Xaa-Pro_dipept_C"/>
</dbReference>
<dbReference type="InterPro" id="IPR005674">
    <property type="entry name" value="CocE/Ser_esterase"/>
</dbReference>
<dbReference type="Gene3D" id="3.40.50.1820">
    <property type="entry name" value="alpha/beta hydrolase"/>
    <property type="match status" value="1"/>
</dbReference>
<keyword evidence="4" id="KW-1185">Reference proteome</keyword>
<organism evidence="3 4">
    <name type="scientific">Polynucleobacter kasalickyi</name>
    <dbReference type="NCBI Taxonomy" id="1938817"/>
    <lineage>
        <taxon>Bacteria</taxon>
        <taxon>Pseudomonadati</taxon>
        <taxon>Pseudomonadota</taxon>
        <taxon>Betaproteobacteria</taxon>
        <taxon>Burkholderiales</taxon>
        <taxon>Burkholderiaceae</taxon>
        <taxon>Polynucleobacter</taxon>
    </lineage>
</organism>
<dbReference type="NCBIfam" id="TIGR00976">
    <property type="entry name" value="CocE_NonD"/>
    <property type="match status" value="1"/>
</dbReference>
<dbReference type="GO" id="GO:0008239">
    <property type="term" value="F:dipeptidyl-peptidase activity"/>
    <property type="evidence" value="ECO:0007669"/>
    <property type="project" value="InterPro"/>
</dbReference>
<dbReference type="AlphaFoldDB" id="A0A1W1Y2C0"/>
<protein>
    <recommendedName>
        <fullName evidence="2">Xaa-Pro dipeptidyl-peptidase C-terminal domain-containing protein</fullName>
    </recommendedName>
</protein>
<dbReference type="STRING" id="1938817.SAMN06296008_101125"/>
<dbReference type="PANTHER" id="PTHR43056:SF10">
    <property type="entry name" value="COCE_NOND FAMILY, PUTATIVE (AFU_ORTHOLOGUE AFUA_7G00600)-RELATED"/>
    <property type="match status" value="1"/>
</dbReference>
<proteinExistence type="predicted"/>
<sequence>MSFKTEIRAGMKIDWDVPIRMDDGIEVRADIFRPVADGKYPVIITYGPYAKYLHFEQLYKTCWDRMIETFPEVGDGSTNQFQSWEVVDPEKWVPDGYICIRVDSRGCGRSPGYVELWSAREAQDFATCIDWAGVQPWSNGKVGINGISYYGMNQWQVAALQPKHLAGICIWEGANDFYRDLAHHGGILCNFIENWYDMQVKSVQYGLGKNGYRSKLTGDWVSGPETLTTEELGANRFDFGGLAFEHEFDDEFWKSRTPDYSKIKVPLLSAGNWGGQGLHTRGNVEGFLNAASEDKWLEMHGIEHWTHFYTDYGRNLQKRFFDYFLKGEQNDWRSQPKVYLQVRHPGEKFVARAETSWPLASTQWTNMYLDANNQTLQPNAVQTSAQVSYRGLSEGLTFLTQPTDQDMEITGQLAAKLFVSSSTQDADLFLIVRLFDANMKEVTFQGALDPNTPVAQGWLRASHRALDVEKSKPYRPYHPHLKREMLTPGEIYELDVEILPTCIVIPAGYRIGLTVRGKDYVYPGATGAKLSNMKHPFTGVGPFTHNHPKDRPPEIFDGQVTLHTGGAHQSYLLCPVIPKK</sequence>
<dbReference type="Pfam" id="PF08530">
    <property type="entry name" value="PepX_C"/>
    <property type="match status" value="1"/>
</dbReference>
<evidence type="ECO:0000313" key="4">
    <source>
        <dbReference type="Proteomes" id="UP000192708"/>
    </source>
</evidence>
<dbReference type="SMART" id="SM00939">
    <property type="entry name" value="PepX_C"/>
    <property type="match status" value="1"/>
</dbReference>
<dbReference type="PANTHER" id="PTHR43056">
    <property type="entry name" value="PEPTIDASE S9 PROLYL OLIGOPEPTIDASE"/>
    <property type="match status" value="1"/>
</dbReference>
<dbReference type="RefSeq" id="WP_234986832.1">
    <property type="nucleotide sequence ID" value="NZ_FWXJ01000001.1"/>
</dbReference>
<evidence type="ECO:0000259" key="2">
    <source>
        <dbReference type="SMART" id="SM00939"/>
    </source>
</evidence>
<keyword evidence="1" id="KW-0378">Hydrolase</keyword>
<dbReference type="Gene3D" id="2.60.120.260">
    <property type="entry name" value="Galactose-binding domain-like"/>
    <property type="match status" value="1"/>
</dbReference>
<feature type="domain" description="Xaa-Pro dipeptidyl-peptidase C-terminal" evidence="2">
    <location>
        <begin position="318"/>
        <end position="573"/>
    </location>
</feature>
<dbReference type="Gene3D" id="1.10.3020.20">
    <property type="match status" value="1"/>
</dbReference>
<gene>
    <name evidence="3" type="ORF">SAMN06296008_101125</name>
</gene>
<dbReference type="InterPro" id="IPR008979">
    <property type="entry name" value="Galactose-bd-like_sf"/>
</dbReference>
<dbReference type="Pfam" id="PF02129">
    <property type="entry name" value="Peptidase_S15"/>
    <property type="match status" value="1"/>
</dbReference>
<evidence type="ECO:0000313" key="3">
    <source>
        <dbReference type="EMBL" id="SMC30275.1"/>
    </source>
</evidence>
<reference evidence="3 4" key="1">
    <citation type="submission" date="2017-04" db="EMBL/GenBank/DDBJ databases">
        <authorList>
            <person name="Afonso C.L."/>
            <person name="Miller P.J."/>
            <person name="Scott M.A."/>
            <person name="Spackman E."/>
            <person name="Goraichik I."/>
            <person name="Dimitrov K.M."/>
            <person name="Suarez D.L."/>
            <person name="Swayne D.E."/>
        </authorList>
    </citation>
    <scope>NUCLEOTIDE SEQUENCE [LARGE SCALE GENOMIC DNA]</scope>
    <source>
        <strain evidence="3 4">VK13</strain>
    </source>
</reference>
<evidence type="ECO:0000256" key="1">
    <source>
        <dbReference type="ARBA" id="ARBA00022801"/>
    </source>
</evidence>
<dbReference type="InterPro" id="IPR029058">
    <property type="entry name" value="AB_hydrolase_fold"/>
</dbReference>
<dbReference type="EMBL" id="FWXJ01000001">
    <property type="protein sequence ID" value="SMC30275.1"/>
    <property type="molecule type" value="Genomic_DNA"/>
</dbReference>
<dbReference type="InterPro" id="IPR000383">
    <property type="entry name" value="Xaa-Pro-like_dom"/>
</dbReference>
<accession>A0A1W1Y2C0</accession>
<dbReference type="SUPFAM" id="SSF53474">
    <property type="entry name" value="alpha/beta-Hydrolases"/>
    <property type="match status" value="1"/>
</dbReference>
<name>A0A1W1Y2C0_9BURK</name>